<gene>
    <name evidence="1" type="ORF">GBF38_009600</name>
</gene>
<evidence type="ECO:0000313" key="2">
    <source>
        <dbReference type="Proteomes" id="UP000805704"/>
    </source>
</evidence>
<organism evidence="1 2">
    <name type="scientific">Nibea albiflora</name>
    <name type="common">Yellow drum</name>
    <name type="synonym">Corvina albiflora</name>
    <dbReference type="NCBI Taxonomy" id="240163"/>
    <lineage>
        <taxon>Eukaryota</taxon>
        <taxon>Metazoa</taxon>
        <taxon>Chordata</taxon>
        <taxon>Craniata</taxon>
        <taxon>Vertebrata</taxon>
        <taxon>Euteleostomi</taxon>
        <taxon>Actinopterygii</taxon>
        <taxon>Neopterygii</taxon>
        <taxon>Teleostei</taxon>
        <taxon>Neoteleostei</taxon>
        <taxon>Acanthomorphata</taxon>
        <taxon>Eupercaria</taxon>
        <taxon>Sciaenidae</taxon>
        <taxon>Nibea</taxon>
    </lineage>
</organism>
<dbReference type="Proteomes" id="UP000805704">
    <property type="component" value="Chromosome 15"/>
</dbReference>
<keyword evidence="2" id="KW-1185">Reference proteome</keyword>
<proteinExistence type="predicted"/>
<accession>A0ACB7F911</accession>
<evidence type="ECO:0000313" key="1">
    <source>
        <dbReference type="EMBL" id="KAG8010503.1"/>
    </source>
</evidence>
<dbReference type="EMBL" id="CM024803">
    <property type="protein sequence ID" value="KAG8010503.1"/>
    <property type="molecule type" value="Genomic_DNA"/>
</dbReference>
<name>A0ACB7F911_NIBAL</name>
<comment type="caution">
    <text evidence="1">The sequence shown here is derived from an EMBL/GenBank/DDBJ whole genome shotgun (WGS) entry which is preliminary data.</text>
</comment>
<reference evidence="1" key="1">
    <citation type="submission" date="2020-04" db="EMBL/GenBank/DDBJ databases">
        <title>A chromosome-scale assembly and high-density genetic map of the yellow drum (Nibea albiflora) genome.</title>
        <authorList>
            <person name="Xu D."/>
            <person name="Zhang W."/>
            <person name="Chen R."/>
            <person name="Tan P."/>
            <person name="Wang L."/>
            <person name="Song H."/>
            <person name="Tian L."/>
            <person name="Zhu Q."/>
            <person name="Wang B."/>
        </authorList>
    </citation>
    <scope>NUCLEOTIDE SEQUENCE</scope>
    <source>
        <strain evidence="1">ZJHYS-2018</strain>
    </source>
</reference>
<sequence>MEKGGGGGGGVAGLSVRGDGGKKKKKKEKEKKAREDRVNEMASKDELNGGRKETRSGLALLIDSSQTGSFQRRGEEEEEEERRRGDGVIMEAVERKHSEGAREDTETMVALQVLDREAEQRQFEKEAGKEVKGGDEETRGRGDETSQRATGCCGRVYTC</sequence>
<protein>
    <submittedName>
        <fullName evidence="1">Uncharacterized protein</fullName>
    </submittedName>
</protein>